<evidence type="ECO:0008006" key="2">
    <source>
        <dbReference type="Google" id="ProtNLM"/>
    </source>
</evidence>
<comment type="caution">
    <text evidence="1">The sequence shown here is derived from an EMBL/GenBank/DDBJ whole genome shotgun (WGS) entry which is preliminary data.</text>
</comment>
<dbReference type="EMBL" id="LAZR01015671">
    <property type="protein sequence ID" value="KKM07908.1"/>
    <property type="molecule type" value="Genomic_DNA"/>
</dbReference>
<proteinExistence type="predicted"/>
<evidence type="ECO:0000313" key="1">
    <source>
        <dbReference type="EMBL" id="KKM07908.1"/>
    </source>
</evidence>
<protein>
    <recommendedName>
        <fullName evidence="2">Phosphoribosylglycinamide synthetase N-terminal domain-containing protein</fullName>
    </recommendedName>
</protein>
<gene>
    <name evidence="1" type="ORF">LCGC14_1729250</name>
</gene>
<dbReference type="AlphaFoldDB" id="A0A0F9K9T7"/>
<sequence length="68" mass="7583">MKILIISKSGDGFGIAQKMQAEGHEIRIWVKEEGFDFVLKNIVEQVSSWRPSASDWADLVIADMVGFG</sequence>
<organism evidence="1">
    <name type="scientific">marine sediment metagenome</name>
    <dbReference type="NCBI Taxonomy" id="412755"/>
    <lineage>
        <taxon>unclassified sequences</taxon>
        <taxon>metagenomes</taxon>
        <taxon>ecological metagenomes</taxon>
    </lineage>
</organism>
<reference evidence="1" key="1">
    <citation type="journal article" date="2015" name="Nature">
        <title>Complex archaea that bridge the gap between prokaryotes and eukaryotes.</title>
        <authorList>
            <person name="Spang A."/>
            <person name="Saw J.H."/>
            <person name="Jorgensen S.L."/>
            <person name="Zaremba-Niedzwiedzka K."/>
            <person name="Martijn J."/>
            <person name="Lind A.E."/>
            <person name="van Eijk R."/>
            <person name="Schleper C."/>
            <person name="Guy L."/>
            <person name="Ettema T.J."/>
        </authorList>
    </citation>
    <scope>NUCLEOTIDE SEQUENCE</scope>
</reference>
<name>A0A0F9K9T7_9ZZZZ</name>
<accession>A0A0F9K9T7</accession>
<feature type="non-terminal residue" evidence="1">
    <location>
        <position position="68"/>
    </location>
</feature>